<organism evidence="2 3">
    <name type="scientific">Lithocarpus litseifolius</name>
    <dbReference type="NCBI Taxonomy" id="425828"/>
    <lineage>
        <taxon>Eukaryota</taxon>
        <taxon>Viridiplantae</taxon>
        <taxon>Streptophyta</taxon>
        <taxon>Embryophyta</taxon>
        <taxon>Tracheophyta</taxon>
        <taxon>Spermatophyta</taxon>
        <taxon>Magnoliopsida</taxon>
        <taxon>eudicotyledons</taxon>
        <taxon>Gunneridae</taxon>
        <taxon>Pentapetalae</taxon>
        <taxon>rosids</taxon>
        <taxon>fabids</taxon>
        <taxon>Fagales</taxon>
        <taxon>Fagaceae</taxon>
        <taxon>Lithocarpus</taxon>
    </lineage>
</organism>
<keyword evidence="3" id="KW-1185">Reference proteome</keyword>
<proteinExistence type="predicted"/>
<evidence type="ECO:0000313" key="2">
    <source>
        <dbReference type="EMBL" id="KAK9986987.1"/>
    </source>
</evidence>
<dbReference type="Proteomes" id="UP001459277">
    <property type="component" value="Unassembled WGS sequence"/>
</dbReference>
<name>A0AAW2BPB1_9ROSI</name>
<protein>
    <submittedName>
        <fullName evidence="2">Uncharacterized protein</fullName>
    </submittedName>
</protein>
<reference evidence="2 3" key="1">
    <citation type="submission" date="2024-01" db="EMBL/GenBank/DDBJ databases">
        <title>A telomere-to-telomere, gap-free genome of sweet tea (Lithocarpus litseifolius).</title>
        <authorList>
            <person name="Zhou J."/>
        </authorList>
    </citation>
    <scope>NUCLEOTIDE SEQUENCE [LARGE SCALE GENOMIC DNA]</scope>
    <source>
        <strain evidence="2">Zhou-2022a</strain>
        <tissue evidence="2">Leaf</tissue>
    </source>
</reference>
<sequence>MIGNEMLNTATIGDGMVKIGDGFMGKRRRFGLIGDGFEGKQRRFGKIKELLVNPSNQLQLFDTSDSIAWAPDDVFAQVMAKEGKCCIRGVGFGPSPRGQSSKSALTDIQIRSSQVRDDEVAELKASLANMQEKLSSSEEMKERLSQFEEMEQRMARMLQ</sequence>
<gene>
    <name evidence="2" type="ORF">SO802_031938</name>
</gene>
<evidence type="ECO:0000256" key="1">
    <source>
        <dbReference type="SAM" id="MobiDB-lite"/>
    </source>
</evidence>
<dbReference type="AlphaFoldDB" id="A0AAW2BPB1"/>
<accession>A0AAW2BPB1</accession>
<evidence type="ECO:0000313" key="3">
    <source>
        <dbReference type="Proteomes" id="UP001459277"/>
    </source>
</evidence>
<dbReference type="EMBL" id="JAZDWU010000011">
    <property type="protein sequence ID" value="KAK9986987.1"/>
    <property type="molecule type" value="Genomic_DNA"/>
</dbReference>
<comment type="caution">
    <text evidence="2">The sequence shown here is derived from an EMBL/GenBank/DDBJ whole genome shotgun (WGS) entry which is preliminary data.</text>
</comment>
<feature type="compositionally biased region" description="Basic and acidic residues" evidence="1">
    <location>
        <begin position="135"/>
        <end position="159"/>
    </location>
</feature>
<feature type="region of interest" description="Disordered" evidence="1">
    <location>
        <begin position="131"/>
        <end position="159"/>
    </location>
</feature>